<accession>A0A6G0TMJ9</accession>
<organism evidence="2 3">
    <name type="scientific">Aphis glycines</name>
    <name type="common">Soybean aphid</name>
    <dbReference type="NCBI Taxonomy" id="307491"/>
    <lineage>
        <taxon>Eukaryota</taxon>
        <taxon>Metazoa</taxon>
        <taxon>Ecdysozoa</taxon>
        <taxon>Arthropoda</taxon>
        <taxon>Hexapoda</taxon>
        <taxon>Insecta</taxon>
        <taxon>Pterygota</taxon>
        <taxon>Neoptera</taxon>
        <taxon>Paraneoptera</taxon>
        <taxon>Hemiptera</taxon>
        <taxon>Sternorrhyncha</taxon>
        <taxon>Aphidomorpha</taxon>
        <taxon>Aphidoidea</taxon>
        <taxon>Aphididae</taxon>
        <taxon>Aphidini</taxon>
        <taxon>Aphis</taxon>
        <taxon>Aphis</taxon>
    </lineage>
</organism>
<sequence length="178" mass="19707">MVDCRVFLTVAVVFVAVAQISGRPGTDTEWGIPFEEALKNITKKMADVVGDNSEYTAAAKNGLNTFVEGFKSELAVLSKSFEGKAGATDLVKEATKQWQAAIDTYTKNLPKEVSLKDFNEKAEQALKYIVEHATEVTKKAQGNTEIEKEIREFTKKNIDFLMEQAKTVHAKITDVKKA</sequence>
<evidence type="ECO:0000313" key="3">
    <source>
        <dbReference type="Proteomes" id="UP000475862"/>
    </source>
</evidence>
<proteinExistence type="predicted"/>
<dbReference type="AlphaFoldDB" id="A0A6G0TMJ9"/>
<comment type="caution">
    <text evidence="2">The sequence shown here is derived from an EMBL/GenBank/DDBJ whole genome shotgun (WGS) entry which is preliminary data.</text>
</comment>
<dbReference type="OrthoDB" id="6622710at2759"/>
<evidence type="ECO:0000256" key="1">
    <source>
        <dbReference type="SAM" id="SignalP"/>
    </source>
</evidence>
<dbReference type="Proteomes" id="UP000475862">
    <property type="component" value="Unassembled WGS sequence"/>
</dbReference>
<keyword evidence="3" id="KW-1185">Reference proteome</keyword>
<feature type="chain" id="PRO_5026289630" evidence="1">
    <location>
        <begin position="23"/>
        <end position="178"/>
    </location>
</feature>
<reference evidence="2 3" key="1">
    <citation type="submission" date="2019-08" db="EMBL/GenBank/DDBJ databases">
        <title>The genome of the soybean aphid Biotype 1, its phylome, world population structure and adaptation to the North American continent.</title>
        <authorList>
            <person name="Giordano R."/>
            <person name="Donthu R.K."/>
            <person name="Hernandez A.G."/>
            <person name="Wright C.L."/>
            <person name="Zimin A.V."/>
        </authorList>
    </citation>
    <scope>NUCLEOTIDE SEQUENCE [LARGE SCALE GENOMIC DNA]</scope>
    <source>
        <tissue evidence="2">Whole aphids</tissue>
    </source>
</reference>
<feature type="signal peptide" evidence="1">
    <location>
        <begin position="1"/>
        <end position="22"/>
    </location>
</feature>
<evidence type="ECO:0000313" key="2">
    <source>
        <dbReference type="EMBL" id="KAE9535571.1"/>
    </source>
</evidence>
<gene>
    <name evidence="2" type="ORF">AGLY_007472</name>
</gene>
<keyword evidence="1" id="KW-0732">Signal</keyword>
<name>A0A6G0TMJ9_APHGL</name>
<protein>
    <submittedName>
        <fullName evidence="2">Uncharacterized protein</fullName>
    </submittedName>
</protein>
<dbReference type="EMBL" id="VYZN01000025">
    <property type="protein sequence ID" value="KAE9535571.1"/>
    <property type="molecule type" value="Genomic_DNA"/>
</dbReference>